<proteinExistence type="predicted"/>
<reference evidence="2" key="1">
    <citation type="submission" date="2020-03" db="EMBL/GenBank/DDBJ databases">
        <title>The deep terrestrial virosphere.</title>
        <authorList>
            <person name="Holmfeldt K."/>
            <person name="Nilsson E."/>
            <person name="Simone D."/>
            <person name="Lopez-Fernandez M."/>
            <person name="Wu X."/>
            <person name="de Brujin I."/>
            <person name="Lundin D."/>
            <person name="Andersson A."/>
            <person name="Bertilsson S."/>
            <person name="Dopson M."/>
        </authorList>
    </citation>
    <scope>NUCLEOTIDE SEQUENCE</scope>
    <source>
        <strain evidence="2">MM415B01975</strain>
    </source>
</reference>
<evidence type="ECO:0000256" key="1">
    <source>
        <dbReference type="SAM" id="Coils"/>
    </source>
</evidence>
<dbReference type="EMBL" id="MT141187">
    <property type="protein sequence ID" value="QJA55877.1"/>
    <property type="molecule type" value="Genomic_DNA"/>
</dbReference>
<accession>A0A6M3IFH9</accession>
<protein>
    <submittedName>
        <fullName evidence="2">Uncharacterized protein</fullName>
    </submittedName>
</protein>
<gene>
    <name evidence="2" type="ORF">MM415B01975_0011</name>
</gene>
<feature type="coiled-coil region" evidence="1">
    <location>
        <begin position="69"/>
        <end position="97"/>
    </location>
</feature>
<sequence>MPDMSENVKYDEVSLERFHSCINGGLDTLKDFKSTGNRDGFRRWLVKFSDVLEEEKHNEISTNGIGKILLDLDKLRVEAEEENIRFEEKIKNEIEKNINW</sequence>
<evidence type="ECO:0000313" key="2">
    <source>
        <dbReference type="EMBL" id="QJA55877.1"/>
    </source>
</evidence>
<organism evidence="2">
    <name type="scientific">viral metagenome</name>
    <dbReference type="NCBI Taxonomy" id="1070528"/>
    <lineage>
        <taxon>unclassified sequences</taxon>
        <taxon>metagenomes</taxon>
        <taxon>organismal metagenomes</taxon>
    </lineage>
</organism>
<name>A0A6M3IFH9_9ZZZZ</name>
<keyword evidence="1" id="KW-0175">Coiled coil</keyword>
<dbReference type="AlphaFoldDB" id="A0A6M3IFH9"/>